<organism evidence="1 2">
    <name type="scientific">Oryza sativa subsp. japonica</name>
    <name type="common">Rice</name>
    <dbReference type="NCBI Taxonomy" id="39947"/>
    <lineage>
        <taxon>Eukaryota</taxon>
        <taxon>Viridiplantae</taxon>
        <taxon>Streptophyta</taxon>
        <taxon>Embryophyta</taxon>
        <taxon>Tracheophyta</taxon>
        <taxon>Spermatophyta</taxon>
        <taxon>Magnoliopsida</taxon>
        <taxon>Liliopsida</taxon>
        <taxon>Poales</taxon>
        <taxon>Poaceae</taxon>
        <taxon>BOP clade</taxon>
        <taxon>Oryzoideae</taxon>
        <taxon>Oryzeae</taxon>
        <taxon>Oryzinae</taxon>
        <taxon>Oryza</taxon>
        <taxon>Oryza sativa</taxon>
    </lineage>
</organism>
<evidence type="ECO:0000313" key="2">
    <source>
        <dbReference type="Proteomes" id="UP000059680"/>
    </source>
</evidence>
<gene>
    <name evidence="1" type="ordered locus">Os01g0878550</name>
    <name evidence="1" type="ORF">OSNPB_010878550</name>
</gene>
<proteinExistence type="predicted"/>
<accession>A0A0P0VB52</accession>
<keyword evidence="2" id="KW-1185">Reference proteome</keyword>
<dbReference type="PaxDb" id="39947-A0A0P0VB52"/>
<dbReference type="InParanoid" id="A0A0P0VB52"/>
<dbReference type="EMBL" id="AP014957">
    <property type="protein sequence ID" value="BAS75530.1"/>
    <property type="molecule type" value="Genomic_DNA"/>
</dbReference>
<reference evidence="1 2" key="3">
    <citation type="journal article" date="2013" name="Rice">
        <title>Improvement of the Oryza sativa Nipponbare reference genome using next generation sequence and optical map data.</title>
        <authorList>
            <person name="Kawahara Y."/>
            <person name="de la Bastide M."/>
            <person name="Hamilton J.P."/>
            <person name="Kanamori H."/>
            <person name="McCombie W.R."/>
            <person name="Ouyang S."/>
            <person name="Schwartz D.C."/>
            <person name="Tanaka T."/>
            <person name="Wu J."/>
            <person name="Zhou S."/>
            <person name="Childs K.L."/>
            <person name="Davidson R.M."/>
            <person name="Lin H."/>
            <person name="Quesada-Ocampo L."/>
            <person name="Vaillancourt B."/>
            <person name="Sakai H."/>
            <person name="Lee S.S."/>
            <person name="Kim J."/>
            <person name="Numa H."/>
            <person name="Itoh T."/>
            <person name="Buell C.R."/>
            <person name="Matsumoto T."/>
        </authorList>
    </citation>
    <scope>NUCLEOTIDE SEQUENCE [LARGE SCALE GENOMIC DNA]</scope>
    <source>
        <strain evidence="2">cv. Nipponbare</strain>
    </source>
</reference>
<dbReference type="AlphaFoldDB" id="A0A0P0VB52"/>
<sequence>MTAATTDSQVMCSRPGNWDSTTCTMLNASMSTVADVLSHRAAAPAPWSDLFGYSHHAYGCGDCVADHGAPQVDVLRDSAHEHLSRTTEV</sequence>
<protein>
    <submittedName>
        <fullName evidence="1">Os01g0878550 protein</fullName>
    </submittedName>
</protein>
<dbReference type="Gramene" id="Os01t0878550-00">
    <property type="protein sequence ID" value="Os01t0878550-00"/>
    <property type="gene ID" value="Os01g0878550"/>
</dbReference>
<name>A0A0P0VB52_ORYSJ</name>
<dbReference type="Proteomes" id="UP000059680">
    <property type="component" value="Chromosome 1"/>
</dbReference>
<evidence type="ECO:0000313" key="1">
    <source>
        <dbReference type="EMBL" id="BAS75530.1"/>
    </source>
</evidence>
<reference evidence="1 2" key="2">
    <citation type="journal article" date="2013" name="Plant Cell Physiol.">
        <title>Rice Annotation Project Database (RAP-DB): an integrative and interactive database for rice genomics.</title>
        <authorList>
            <person name="Sakai H."/>
            <person name="Lee S.S."/>
            <person name="Tanaka T."/>
            <person name="Numa H."/>
            <person name="Kim J."/>
            <person name="Kawahara Y."/>
            <person name="Wakimoto H."/>
            <person name="Yang C.C."/>
            <person name="Iwamoto M."/>
            <person name="Abe T."/>
            <person name="Yamada Y."/>
            <person name="Muto A."/>
            <person name="Inokuchi H."/>
            <person name="Ikemura T."/>
            <person name="Matsumoto T."/>
            <person name="Sasaki T."/>
            <person name="Itoh T."/>
        </authorList>
    </citation>
    <scope>NUCLEOTIDE SEQUENCE [LARGE SCALE GENOMIC DNA]</scope>
    <source>
        <strain evidence="2">cv. Nipponbare</strain>
    </source>
</reference>
<reference evidence="2" key="1">
    <citation type="journal article" date="2005" name="Nature">
        <title>The map-based sequence of the rice genome.</title>
        <authorList>
            <consortium name="International rice genome sequencing project (IRGSP)"/>
            <person name="Matsumoto T."/>
            <person name="Wu J."/>
            <person name="Kanamori H."/>
            <person name="Katayose Y."/>
            <person name="Fujisawa M."/>
            <person name="Namiki N."/>
            <person name="Mizuno H."/>
            <person name="Yamamoto K."/>
            <person name="Antonio B.A."/>
            <person name="Baba T."/>
            <person name="Sakata K."/>
            <person name="Nagamura Y."/>
            <person name="Aoki H."/>
            <person name="Arikawa K."/>
            <person name="Arita K."/>
            <person name="Bito T."/>
            <person name="Chiden Y."/>
            <person name="Fujitsuka N."/>
            <person name="Fukunaka R."/>
            <person name="Hamada M."/>
            <person name="Harada C."/>
            <person name="Hayashi A."/>
            <person name="Hijishita S."/>
            <person name="Honda M."/>
            <person name="Hosokawa S."/>
            <person name="Ichikawa Y."/>
            <person name="Idonuma A."/>
            <person name="Iijima M."/>
            <person name="Ikeda M."/>
            <person name="Ikeno M."/>
            <person name="Ito K."/>
            <person name="Ito S."/>
            <person name="Ito T."/>
            <person name="Ito Y."/>
            <person name="Ito Y."/>
            <person name="Iwabuchi A."/>
            <person name="Kamiya K."/>
            <person name="Karasawa W."/>
            <person name="Kurita K."/>
            <person name="Katagiri S."/>
            <person name="Kikuta A."/>
            <person name="Kobayashi H."/>
            <person name="Kobayashi N."/>
            <person name="Machita K."/>
            <person name="Maehara T."/>
            <person name="Masukawa M."/>
            <person name="Mizubayashi T."/>
            <person name="Mukai Y."/>
            <person name="Nagasaki H."/>
            <person name="Nagata Y."/>
            <person name="Naito S."/>
            <person name="Nakashima M."/>
            <person name="Nakama Y."/>
            <person name="Nakamichi Y."/>
            <person name="Nakamura M."/>
            <person name="Meguro A."/>
            <person name="Negishi M."/>
            <person name="Ohta I."/>
            <person name="Ohta T."/>
            <person name="Okamoto M."/>
            <person name="Ono N."/>
            <person name="Saji S."/>
            <person name="Sakaguchi M."/>
            <person name="Sakai K."/>
            <person name="Shibata M."/>
            <person name="Shimokawa T."/>
            <person name="Song J."/>
            <person name="Takazaki Y."/>
            <person name="Terasawa K."/>
            <person name="Tsugane M."/>
            <person name="Tsuji K."/>
            <person name="Ueda S."/>
            <person name="Waki K."/>
            <person name="Yamagata H."/>
            <person name="Yamamoto M."/>
            <person name="Yamamoto S."/>
            <person name="Yamane H."/>
            <person name="Yoshiki S."/>
            <person name="Yoshihara R."/>
            <person name="Yukawa K."/>
            <person name="Zhong H."/>
            <person name="Yano M."/>
            <person name="Yuan Q."/>
            <person name="Ouyang S."/>
            <person name="Liu J."/>
            <person name="Jones K.M."/>
            <person name="Gansberger K."/>
            <person name="Moffat K."/>
            <person name="Hill J."/>
            <person name="Bera J."/>
            <person name="Fadrosh D."/>
            <person name="Jin S."/>
            <person name="Johri S."/>
            <person name="Kim M."/>
            <person name="Overton L."/>
            <person name="Reardon M."/>
            <person name="Tsitrin T."/>
            <person name="Vuong H."/>
            <person name="Weaver B."/>
            <person name="Ciecko A."/>
            <person name="Tallon L."/>
            <person name="Jackson J."/>
            <person name="Pai G."/>
            <person name="Aken S.V."/>
            <person name="Utterback T."/>
            <person name="Reidmuller S."/>
            <person name="Feldblyum T."/>
            <person name="Hsiao J."/>
            <person name="Zismann V."/>
            <person name="Iobst S."/>
            <person name="de Vazeille A.R."/>
            <person name="Buell C.R."/>
            <person name="Ying K."/>
            <person name="Li Y."/>
            <person name="Lu T."/>
            <person name="Huang Y."/>
            <person name="Zhao Q."/>
            <person name="Feng Q."/>
            <person name="Zhang L."/>
            <person name="Zhu J."/>
            <person name="Weng Q."/>
            <person name="Mu J."/>
            <person name="Lu Y."/>
            <person name="Fan D."/>
            <person name="Liu Y."/>
            <person name="Guan J."/>
            <person name="Zhang Y."/>
            <person name="Yu S."/>
            <person name="Liu X."/>
            <person name="Zhang Y."/>
            <person name="Hong G."/>
            <person name="Han B."/>
            <person name="Choisne N."/>
            <person name="Demange N."/>
            <person name="Orjeda G."/>
            <person name="Samain S."/>
            <person name="Cattolico L."/>
            <person name="Pelletier E."/>
            <person name="Couloux A."/>
            <person name="Segurens B."/>
            <person name="Wincker P."/>
            <person name="D'Hont A."/>
            <person name="Scarpelli C."/>
            <person name="Weissenbach J."/>
            <person name="Salanoubat M."/>
            <person name="Quetier F."/>
            <person name="Yu Y."/>
            <person name="Kim H.R."/>
            <person name="Rambo T."/>
            <person name="Currie J."/>
            <person name="Collura K."/>
            <person name="Luo M."/>
            <person name="Yang T."/>
            <person name="Ammiraju J.S.S."/>
            <person name="Engler F."/>
            <person name="Soderlund C."/>
            <person name="Wing R.A."/>
            <person name="Palmer L.E."/>
            <person name="de la Bastide M."/>
            <person name="Spiegel L."/>
            <person name="Nascimento L."/>
            <person name="Zutavern T."/>
            <person name="O'Shaughnessy A."/>
            <person name="Dike S."/>
            <person name="Dedhia N."/>
            <person name="Preston R."/>
            <person name="Balija V."/>
            <person name="McCombie W.R."/>
            <person name="Chow T."/>
            <person name="Chen H."/>
            <person name="Chung M."/>
            <person name="Chen C."/>
            <person name="Shaw J."/>
            <person name="Wu H."/>
            <person name="Hsiao K."/>
            <person name="Chao Y."/>
            <person name="Chu M."/>
            <person name="Cheng C."/>
            <person name="Hour A."/>
            <person name="Lee P."/>
            <person name="Lin S."/>
            <person name="Lin Y."/>
            <person name="Liou J."/>
            <person name="Liu S."/>
            <person name="Hsing Y."/>
            <person name="Raghuvanshi S."/>
            <person name="Mohanty A."/>
            <person name="Bharti A.K."/>
            <person name="Gaur A."/>
            <person name="Gupta V."/>
            <person name="Kumar D."/>
            <person name="Ravi V."/>
            <person name="Vij S."/>
            <person name="Kapur A."/>
            <person name="Khurana P."/>
            <person name="Khurana P."/>
            <person name="Khurana J.P."/>
            <person name="Tyagi A.K."/>
            <person name="Gaikwad K."/>
            <person name="Singh A."/>
            <person name="Dalal V."/>
            <person name="Srivastava S."/>
            <person name="Dixit A."/>
            <person name="Pal A.K."/>
            <person name="Ghazi I.A."/>
            <person name="Yadav M."/>
            <person name="Pandit A."/>
            <person name="Bhargava A."/>
            <person name="Sureshbabu K."/>
            <person name="Batra K."/>
            <person name="Sharma T.R."/>
            <person name="Mohapatra T."/>
            <person name="Singh N.K."/>
            <person name="Messing J."/>
            <person name="Nelson A.B."/>
            <person name="Fuks G."/>
            <person name="Kavchok S."/>
            <person name="Keizer G."/>
            <person name="Linton E."/>
            <person name="Llaca V."/>
            <person name="Song R."/>
            <person name="Tanyolac B."/>
            <person name="Young S."/>
            <person name="Ho-Il K."/>
            <person name="Hahn J.H."/>
            <person name="Sangsakoo G."/>
            <person name="Vanavichit A."/>
            <person name="de Mattos Luiz.A.T."/>
            <person name="Zimmer P.D."/>
            <person name="Malone G."/>
            <person name="Dellagostin O."/>
            <person name="de Oliveira A.C."/>
            <person name="Bevan M."/>
            <person name="Bancroft I."/>
            <person name="Minx P."/>
            <person name="Cordum H."/>
            <person name="Wilson R."/>
            <person name="Cheng Z."/>
            <person name="Jin W."/>
            <person name="Jiang J."/>
            <person name="Leong S.A."/>
            <person name="Iwama H."/>
            <person name="Gojobori T."/>
            <person name="Itoh T."/>
            <person name="Niimura Y."/>
            <person name="Fujii Y."/>
            <person name="Habara T."/>
            <person name="Sakai H."/>
            <person name="Sato Y."/>
            <person name="Wilson G."/>
            <person name="Kumar K."/>
            <person name="McCouch S."/>
            <person name="Juretic N."/>
            <person name="Hoen D."/>
            <person name="Wright S."/>
            <person name="Bruskiewich R."/>
            <person name="Bureau T."/>
            <person name="Miyao A."/>
            <person name="Hirochika H."/>
            <person name="Nishikawa T."/>
            <person name="Kadowaki K."/>
            <person name="Sugiura M."/>
            <person name="Burr B."/>
            <person name="Sasaki T."/>
        </authorList>
    </citation>
    <scope>NUCLEOTIDE SEQUENCE [LARGE SCALE GENOMIC DNA]</scope>
    <source>
        <strain evidence="2">cv. Nipponbare</strain>
    </source>
</reference>